<keyword evidence="16 25" id="KW-0812">Transmembrane</keyword>
<evidence type="ECO:0000259" key="27">
    <source>
        <dbReference type="PROSITE" id="PS51099"/>
    </source>
</evidence>
<comment type="caution">
    <text evidence="29">The sequence shown here is derived from an EMBL/GenBank/DDBJ whole genome shotgun (WGS) entry which is preliminary data.</text>
</comment>
<feature type="domain" description="PTS EIIA type-2" evidence="26">
    <location>
        <begin position="493"/>
        <end position="632"/>
    </location>
</feature>
<evidence type="ECO:0000256" key="1">
    <source>
        <dbReference type="ARBA" id="ARBA00001655"/>
    </source>
</evidence>
<feature type="domain" description="PTS EIIB type-2" evidence="27">
    <location>
        <begin position="378"/>
        <end position="467"/>
    </location>
</feature>
<dbReference type="STRING" id="1574624.GCA_001642025_00352"/>
<name>F9NTU7_9ACTN</name>
<keyword evidence="10" id="KW-1003">Cell membrane</keyword>
<dbReference type="PROSITE" id="PS51104">
    <property type="entry name" value="PTS_EIIC_TYPE_2"/>
    <property type="match status" value="1"/>
</dbReference>
<evidence type="ECO:0000256" key="21">
    <source>
        <dbReference type="ARBA" id="ARBA00030684"/>
    </source>
</evidence>
<dbReference type="SUPFAM" id="SSF52794">
    <property type="entry name" value="PTS system IIB component-like"/>
    <property type="match status" value="1"/>
</dbReference>
<evidence type="ECO:0000259" key="26">
    <source>
        <dbReference type="PROSITE" id="PS51094"/>
    </source>
</evidence>
<dbReference type="SUPFAM" id="SSF55804">
    <property type="entry name" value="Phoshotransferase/anion transport protein"/>
    <property type="match status" value="1"/>
</dbReference>
<evidence type="ECO:0000256" key="17">
    <source>
        <dbReference type="ARBA" id="ARBA00022777"/>
    </source>
</evidence>
<evidence type="ECO:0000256" key="6">
    <source>
        <dbReference type="ARBA" id="ARBA00014783"/>
    </source>
</evidence>
<evidence type="ECO:0000256" key="24">
    <source>
        <dbReference type="ARBA" id="ARBA00033349"/>
    </source>
</evidence>
<evidence type="ECO:0000256" key="7">
    <source>
        <dbReference type="ARBA" id="ARBA00015039"/>
    </source>
</evidence>
<evidence type="ECO:0000256" key="18">
    <source>
        <dbReference type="ARBA" id="ARBA00022989"/>
    </source>
</evidence>
<feature type="domain" description="PTS EIIC type-2" evidence="28">
    <location>
        <begin position="24"/>
        <end position="352"/>
    </location>
</feature>
<dbReference type="PROSITE" id="PS00372">
    <property type="entry name" value="PTS_EIIA_TYPE_2_HIS"/>
    <property type="match status" value="1"/>
</dbReference>
<dbReference type="InterPro" id="IPR004718">
    <property type="entry name" value="PTS_IIC_mtl"/>
</dbReference>
<comment type="subcellular location">
    <subcellularLocation>
        <location evidence="3">Cell inner membrane</location>
        <topology evidence="3">Multi-pass membrane protein</topology>
    </subcellularLocation>
</comment>
<evidence type="ECO:0000256" key="10">
    <source>
        <dbReference type="ARBA" id="ARBA00022475"/>
    </source>
</evidence>
<evidence type="ECO:0000256" key="13">
    <source>
        <dbReference type="ARBA" id="ARBA00022597"/>
    </source>
</evidence>
<dbReference type="GO" id="GO:0009401">
    <property type="term" value="P:phosphoenolpyruvate-dependent sugar phosphotransferase system"/>
    <property type="evidence" value="ECO:0007669"/>
    <property type="project" value="UniProtKB-KW"/>
</dbReference>
<evidence type="ECO:0000256" key="20">
    <source>
        <dbReference type="ARBA" id="ARBA00029908"/>
    </source>
</evidence>
<dbReference type="RefSeq" id="WP_002548571.1">
    <property type="nucleotide sequence ID" value="NZ_AFUN01000007.1"/>
</dbReference>
<dbReference type="GO" id="GO:0090563">
    <property type="term" value="F:protein-phosphocysteine-sugar phosphotransferase activity"/>
    <property type="evidence" value="ECO:0007669"/>
    <property type="project" value="TreeGrafter"/>
</dbReference>
<dbReference type="GO" id="GO:0022872">
    <property type="term" value="F:protein-N(PI)-phosphohistidine-mannitol phosphotransferase system transmembrane transporter activity"/>
    <property type="evidence" value="ECO:0007669"/>
    <property type="project" value="InterPro"/>
</dbReference>
<evidence type="ECO:0000256" key="22">
    <source>
        <dbReference type="ARBA" id="ARBA00030956"/>
    </source>
</evidence>
<evidence type="ECO:0000256" key="2">
    <source>
        <dbReference type="ARBA" id="ARBA00002434"/>
    </source>
</evidence>
<dbReference type="EC" id="2.7.1.197" evidence="5"/>
<evidence type="ECO:0000256" key="8">
    <source>
        <dbReference type="ARBA" id="ARBA00021825"/>
    </source>
</evidence>
<evidence type="ECO:0000256" key="25">
    <source>
        <dbReference type="SAM" id="Phobius"/>
    </source>
</evidence>
<dbReference type="CDD" id="cd00211">
    <property type="entry name" value="PTS_IIA_fru"/>
    <property type="match status" value="1"/>
</dbReference>
<keyword evidence="9" id="KW-0813">Transport</keyword>
<evidence type="ECO:0000256" key="14">
    <source>
        <dbReference type="ARBA" id="ARBA00022679"/>
    </source>
</evidence>
<dbReference type="NCBIfam" id="NF011663">
    <property type="entry name" value="PRK15083.1"/>
    <property type="match status" value="1"/>
</dbReference>
<dbReference type="PANTHER" id="PTHR30181:SF2">
    <property type="entry name" value="PTS SYSTEM MANNITOL-SPECIFIC EIICBA COMPONENT"/>
    <property type="match status" value="1"/>
</dbReference>
<dbReference type="GO" id="GO:0016301">
    <property type="term" value="F:kinase activity"/>
    <property type="evidence" value="ECO:0007669"/>
    <property type="project" value="UniProtKB-KW"/>
</dbReference>
<gene>
    <name evidence="29" type="primary">mtlA</name>
    <name evidence="29" type="ORF">HMPREF1162_0472</name>
</gene>
<dbReference type="PANTHER" id="PTHR30181">
    <property type="entry name" value="MANNITOL PERMEASE IIC COMPONENT"/>
    <property type="match status" value="1"/>
</dbReference>
<feature type="transmembrane region" description="Helical" evidence="25">
    <location>
        <begin position="282"/>
        <end position="303"/>
    </location>
</feature>
<comment type="function">
    <text evidence="2">The phosphoenolpyruvate-dependent sugar phosphotransferase system (sugar PTS), a major carbohydrate active transport system, catalyzes the phosphorylation of incoming sugar substrates concomitantly with their translocation across the cell membrane. The enzyme II CmtAB PTS system is involved in D-mannitol transport.</text>
</comment>
<feature type="transmembrane region" description="Helical" evidence="25">
    <location>
        <begin position="144"/>
        <end position="166"/>
    </location>
</feature>
<evidence type="ECO:0000256" key="23">
    <source>
        <dbReference type="ARBA" id="ARBA00030962"/>
    </source>
</evidence>
<evidence type="ECO:0000256" key="3">
    <source>
        <dbReference type="ARBA" id="ARBA00004429"/>
    </source>
</evidence>
<dbReference type="InterPro" id="IPR036095">
    <property type="entry name" value="PTS_EIIB-like_sf"/>
</dbReference>
<feature type="transmembrane region" description="Helical" evidence="25">
    <location>
        <begin position="324"/>
        <end position="346"/>
    </location>
</feature>
<dbReference type="Gene3D" id="3.40.930.10">
    <property type="entry name" value="Mannitol-specific EII, Chain A"/>
    <property type="match status" value="1"/>
</dbReference>
<evidence type="ECO:0000256" key="4">
    <source>
        <dbReference type="ARBA" id="ARBA00011738"/>
    </source>
</evidence>
<dbReference type="PROSITE" id="PS51094">
    <property type="entry name" value="PTS_EIIA_TYPE_2"/>
    <property type="match status" value="1"/>
</dbReference>
<evidence type="ECO:0000256" key="16">
    <source>
        <dbReference type="ARBA" id="ARBA00022692"/>
    </source>
</evidence>
<dbReference type="InterPro" id="IPR016152">
    <property type="entry name" value="PTrfase/Anion_transptr"/>
</dbReference>
<evidence type="ECO:0000256" key="19">
    <source>
        <dbReference type="ARBA" id="ARBA00023136"/>
    </source>
</evidence>
<dbReference type="Pfam" id="PF02378">
    <property type="entry name" value="PTS_EIIC"/>
    <property type="match status" value="1"/>
</dbReference>
<keyword evidence="13" id="KW-0762">Sugar transport</keyword>
<reference evidence="29 30" key="1">
    <citation type="submission" date="2011-07" db="EMBL/GenBank/DDBJ databases">
        <title>Genome Sequence of Propionibacterium acnes SK182B-JCVI.</title>
        <authorList>
            <person name="Durkin A.S."/>
            <person name="Madupu R."/>
            <person name="Hostetler J."/>
            <person name="Radune D."/>
            <person name="Torralba M."/>
            <person name="Methe B."/>
            <person name="Sutton G."/>
            <person name="Strausberg R.L."/>
            <person name="Nelson K.E."/>
        </authorList>
    </citation>
    <scope>NUCLEOTIDE SEQUENCE [LARGE SCALE GENOMIC DNA]</scope>
    <source>
        <strain evidence="29 30">SK182B-JCVI</strain>
    </source>
</reference>
<accession>F9NTU7</accession>
<dbReference type="eggNOG" id="COG2213">
    <property type="taxonomic scope" value="Bacteria"/>
</dbReference>
<keyword evidence="19 25" id="KW-0472">Membrane</keyword>
<dbReference type="InterPro" id="IPR050893">
    <property type="entry name" value="Sugar_PTS"/>
</dbReference>
<feature type="transmembrane region" description="Helical" evidence="25">
    <location>
        <begin position="172"/>
        <end position="193"/>
    </location>
</feature>
<dbReference type="InterPro" id="IPR003352">
    <property type="entry name" value="PTS_EIIC"/>
</dbReference>
<protein>
    <recommendedName>
        <fullName evidence="6">Mannitol-specific phosphotransferase enzyme IIA component</fullName>
        <ecNumber evidence="5">2.7.1.197</ecNumber>
    </recommendedName>
    <alternativeName>
        <fullName evidence="22">EIIA</fullName>
    </alternativeName>
    <alternativeName>
        <fullName evidence="24">EIICB-Mtl</fullName>
    </alternativeName>
    <alternativeName>
        <fullName evidence="21">EIICBA-Mtl</fullName>
    </alternativeName>
    <alternativeName>
        <fullName evidence="23">EIII</fullName>
    </alternativeName>
    <alternativeName>
        <fullName evidence="20">PTS system mannitol-specific EIIA component</fullName>
    </alternativeName>
    <alternativeName>
        <fullName evidence="8">PTS system mannitol-specific EIICB component</fullName>
    </alternativeName>
    <alternativeName>
        <fullName evidence="7">PTS system mannitol-specific EIICBA component</fullName>
    </alternativeName>
</protein>
<dbReference type="AlphaFoldDB" id="F9NTU7"/>
<dbReference type="CDD" id="cd05567">
    <property type="entry name" value="PTS_IIB_mannitol"/>
    <property type="match status" value="1"/>
</dbReference>
<keyword evidence="18 25" id="KW-1133">Transmembrane helix</keyword>
<dbReference type="PROSITE" id="PS51099">
    <property type="entry name" value="PTS_EIIB_TYPE_2"/>
    <property type="match status" value="1"/>
</dbReference>
<dbReference type="eggNOG" id="COG4668">
    <property type="taxonomic scope" value="Bacteria"/>
</dbReference>
<dbReference type="Proteomes" id="UP000007832">
    <property type="component" value="Unassembled WGS sequence"/>
</dbReference>
<keyword evidence="15" id="KW-0598">Phosphotransferase system</keyword>
<proteinExistence type="predicted"/>
<dbReference type="NCBIfam" id="TIGR00851">
    <property type="entry name" value="mtlA"/>
    <property type="match status" value="1"/>
</dbReference>
<evidence type="ECO:0000313" key="30">
    <source>
        <dbReference type="Proteomes" id="UP000007832"/>
    </source>
</evidence>
<keyword evidence="12" id="KW-0597">Phosphoprotein</keyword>
<dbReference type="InterPro" id="IPR013011">
    <property type="entry name" value="PTS_EIIB_2"/>
</dbReference>
<evidence type="ECO:0000256" key="5">
    <source>
        <dbReference type="ARBA" id="ARBA00011909"/>
    </source>
</evidence>
<dbReference type="InterPro" id="IPR002178">
    <property type="entry name" value="PTS_EIIA_type-2_dom"/>
</dbReference>
<feature type="transmembrane region" description="Helical" evidence="25">
    <location>
        <begin position="258"/>
        <end position="276"/>
    </location>
</feature>
<evidence type="ECO:0000256" key="9">
    <source>
        <dbReference type="ARBA" id="ARBA00022448"/>
    </source>
</evidence>
<dbReference type="GO" id="GO:0005886">
    <property type="term" value="C:plasma membrane"/>
    <property type="evidence" value="ECO:0007669"/>
    <property type="project" value="UniProtKB-SubCell"/>
</dbReference>
<evidence type="ECO:0000259" key="28">
    <source>
        <dbReference type="PROSITE" id="PS51104"/>
    </source>
</evidence>
<evidence type="ECO:0000313" key="29">
    <source>
        <dbReference type="EMBL" id="EGR97608.1"/>
    </source>
</evidence>
<evidence type="ECO:0000256" key="12">
    <source>
        <dbReference type="ARBA" id="ARBA00022553"/>
    </source>
</evidence>
<feature type="transmembrane region" description="Helical" evidence="25">
    <location>
        <begin position="91"/>
        <end position="123"/>
    </location>
</feature>
<dbReference type="InterPro" id="IPR003501">
    <property type="entry name" value="PTS_EIIB_2/3"/>
</dbReference>
<dbReference type="InterPro" id="IPR029503">
    <property type="entry name" value="PTS_EIIB_mannitol"/>
</dbReference>
<keyword evidence="14 29" id="KW-0808">Transferase</keyword>
<comment type="subunit">
    <text evidence="4">Homodimer.</text>
</comment>
<keyword evidence="11" id="KW-0997">Cell inner membrane</keyword>
<dbReference type="Pfam" id="PF00359">
    <property type="entry name" value="PTS_EIIA_2"/>
    <property type="match status" value="1"/>
</dbReference>
<dbReference type="Gene3D" id="3.40.50.2300">
    <property type="match status" value="1"/>
</dbReference>
<organism evidence="29 30">
    <name type="scientific">[Propionibacterium] namnetense SK182B-JCVI</name>
    <dbReference type="NCBI Taxonomy" id="1051006"/>
    <lineage>
        <taxon>Bacteria</taxon>
        <taxon>Bacillati</taxon>
        <taxon>Actinomycetota</taxon>
        <taxon>Actinomycetes</taxon>
        <taxon>Propionibacteriales</taxon>
        <taxon>Propionibacteriaceae</taxon>
        <taxon>Cutibacterium</taxon>
    </lineage>
</organism>
<dbReference type="InterPro" id="IPR013014">
    <property type="entry name" value="PTS_EIIC_2"/>
</dbReference>
<evidence type="ECO:0000256" key="15">
    <source>
        <dbReference type="ARBA" id="ARBA00022683"/>
    </source>
</evidence>
<comment type="catalytic activity">
    <reaction evidence="1">
        <text>D-mannitol(out) + N(pros)-phospho-L-histidyl-[protein] = D-mannitol 1-phosphate(in) + L-histidyl-[protein]</text>
        <dbReference type="Rhea" id="RHEA:33363"/>
        <dbReference type="Rhea" id="RHEA-COMP:9745"/>
        <dbReference type="Rhea" id="RHEA-COMP:9746"/>
        <dbReference type="ChEBI" id="CHEBI:16899"/>
        <dbReference type="ChEBI" id="CHEBI:29979"/>
        <dbReference type="ChEBI" id="CHEBI:61381"/>
        <dbReference type="ChEBI" id="CHEBI:64837"/>
        <dbReference type="EC" id="2.7.1.197"/>
    </reaction>
</comment>
<evidence type="ECO:0000256" key="11">
    <source>
        <dbReference type="ARBA" id="ARBA00022519"/>
    </source>
</evidence>
<keyword evidence="17" id="KW-0418">Kinase</keyword>
<feature type="transmembrane region" description="Helical" evidence="25">
    <location>
        <begin position="27"/>
        <end position="50"/>
    </location>
</feature>
<dbReference type="PATRIC" id="fig|1051006.4.peg.589"/>
<dbReference type="Pfam" id="PF02302">
    <property type="entry name" value="PTS_IIB"/>
    <property type="match status" value="1"/>
</dbReference>
<dbReference type="EMBL" id="AFUN01000007">
    <property type="protein sequence ID" value="EGR97608.1"/>
    <property type="molecule type" value="Genomic_DNA"/>
</dbReference>
<sequence>MSLPDATVNKNLQGHGVRASLQQFGRFLAGMIMPNIGAFIAWGLLTALFIETGWTPNATLAKLVDPTLTYLLPVLIGYTGGKIVNGTRGGVIGAIATMGVVVGADITMFLGAMVMGPFAAWLLKRADKLLEGRIHSGFEMLVDNFEIGILGMTLAIIGHLGVEPIVSTLMDWLASGVGFLVHHGLLPLASVLVEPAKVLFLNNAVNHGIFTPLGTQEAHTTGRSILFMVESNPGPGLGLLVAYQFFGSRQIRQSTPGAIIIHLFGGIHEIFFPYVLMKPKTILATIAGGMSGLAVGVAFHAGLVAPASPGSIIAWFLMCQPGHYLAMIADFLVATVVSFVVAMLLIRTDRAKDDVSGEDKNPTATAATRPQAPLTNISKVVIACDAGMGSSAMVASTMKKRLSQYGVEVDHKAVDQIPSDASLILTQEGLVSRAHKRVPSARVVPFTNYIDDPAFDRVEAEVRAARGEAAEPANDGELSQASTANGPTHVAASVLPRDAIRLKQHAASKEEAITMAGQVPIDEGAADDAYVKGMLAREEQISTYMGEGVAIPHGVNEVRDHISKATLGFLQFPDGVEWDGNTCTVVIPIASSSNEHLEIMAALAGLLSHRETARHLGEATSADEVLHLLDSQQT</sequence>